<dbReference type="RefSeq" id="WP_377944306.1">
    <property type="nucleotide sequence ID" value="NZ_JBHUCX010000058.1"/>
</dbReference>
<feature type="compositionally biased region" description="Polar residues" evidence="7">
    <location>
        <begin position="9"/>
        <end position="21"/>
    </location>
</feature>
<evidence type="ECO:0000256" key="7">
    <source>
        <dbReference type="SAM" id="MobiDB-lite"/>
    </source>
</evidence>
<evidence type="ECO:0000256" key="2">
    <source>
        <dbReference type="ARBA" id="ARBA00022676"/>
    </source>
</evidence>
<dbReference type="InterPro" id="IPR050256">
    <property type="entry name" value="Glycosyltransferase_2"/>
</dbReference>
<dbReference type="SUPFAM" id="SSF53448">
    <property type="entry name" value="Nucleotide-diphospho-sugar transferases"/>
    <property type="match status" value="1"/>
</dbReference>
<feature type="transmembrane region" description="Helical" evidence="8">
    <location>
        <begin position="255"/>
        <end position="281"/>
    </location>
</feature>
<evidence type="ECO:0000313" key="11">
    <source>
        <dbReference type="Proteomes" id="UP001597079"/>
    </source>
</evidence>
<accession>A0ABW4JJ24</accession>
<proteinExistence type="predicted"/>
<dbReference type="Gene3D" id="3.90.550.10">
    <property type="entry name" value="Spore Coat Polysaccharide Biosynthesis Protein SpsA, Chain A"/>
    <property type="match status" value="1"/>
</dbReference>
<evidence type="ECO:0000256" key="4">
    <source>
        <dbReference type="ARBA" id="ARBA00022692"/>
    </source>
</evidence>
<evidence type="ECO:0000256" key="6">
    <source>
        <dbReference type="ARBA" id="ARBA00023136"/>
    </source>
</evidence>
<keyword evidence="3 10" id="KW-0808">Transferase</keyword>
<feature type="transmembrane region" description="Helical" evidence="8">
    <location>
        <begin position="287"/>
        <end position="314"/>
    </location>
</feature>
<dbReference type="Proteomes" id="UP001597079">
    <property type="component" value="Unassembled WGS sequence"/>
</dbReference>
<keyword evidence="6 8" id="KW-0472">Membrane</keyword>
<dbReference type="CDD" id="cd04187">
    <property type="entry name" value="DPM1_like_bac"/>
    <property type="match status" value="1"/>
</dbReference>
<keyword evidence="2 10" id="KW-0328">Glycosyltransferase</keyword>
<protein>
    <submittedName>
        <fullName evidence="10">Glycosyltransferase family 2 protein</fullName>
        <ecNumber evidence="10">2.4.-.-</ecNumber>
    </submittedName>
</protein>
<comment type="caution">
    <text evidence="10">The sequence shown here is derived from an EMBL/GenBank/DDBJ whole genome shotgun (WGS) entry which is preliminary data.</text>
</comment>
<gene>
    <name evidence="10" type="ORF">ACFSB2_17020</name>
</gene>
<dbReference type="InterPro" id="IPR001173">
    <property type="entry name" value="Glyco_trans_2-like"/>
</dbReference>
<dbReference type="InterPro" id="IPR029044">
    <property type="entry name" value="Nucleotide-diphossugar_trans"/>
</dbReference>
<dbReference type="EC" id="2.4.-.-" evidence="10"/>
<evidence type="ECO:0000259" key="9">
    <source>
        <dbReference type="Pfam" id="PF00535"/>
    </source>
</evidence>
<sequence>MNTSDRNHPPQLSAQPSSGQSARGRMDVRYSVIVPVYNEAEVLMVTHARLKAVMETLGEAYELIFVNDGSLDGSRELLERLIQDEPNVKVLNFSRNFGHQIAISAGMEYACGDAVIVIDADLQDPPELIIEMIARWRQGYEVVYAKRLVRRGETWFKRWSALLFYRALRWMTDVDIPVDVGDFRLIDRKVCDVMNSLREKSRFVRGMVAWAGFRQTGVEYVREPRYAGETKYPLKRMLRLSADAMTSFSEKPLKFAMYMGSLLTLASAAFILIALGMVLLTNHAGSGMLLFGGICVFFNSLVLVAIGILGQYVARVHDEARDRPLYILDDRLGFEQPVDGRG</sequence>
<dbReference type="Pfam" id="PF00535">
    <property type="entry name" value="Glycos_transf_2"/>
    <property type="match status" value="1"/>
</dbReference>
<keyword evidence="11" id="KW-1185">Reference proteome</keyword>
<dbReference type="EMBL" id="JBHUCX010000058">
    <property type="protein sequence ID" value="MFD1676406.1"/>
    <property type="molecule type" value="Genomic_DNA"/>
</dbReference>
<name>A0ABW4JJ24_9BACL</name>
<keyword evidence="4 8" id="KW-0812">Transmembrane</keyword>
<dbReference type="PANTHER" id="PTHR48090:SF1">
    <property type="entry name" value="PROPHAGE BACTOPRENOL GLUCOSYL TRANSFERASE HOMOLOG"/>
    <property type="match status" value="1"/>
</dbReference>
<evidence type="ECO:0000313" key="10">
    <source>
        <dbReference type="EMBL" id="MFD1676406.1"/>
    </source>
</evidence>
<organism evidence="10 11">
    <name type="scientific">Alicyclobacillus fodiniaquatilis</name>
    <dbReference type="NCBI Taxonomy" id="1661150"/>
    <lineage>
        <taxon>Bacteria</taxon>
        <taxon>Bacillati</taxon>
        <taxon>Bacillota</taxon>
        <taxon>Bacilli</taxon>
        <taxon>Bacillales</taxon>
        <taxon>Alicyclobacillaceae</taxon>
        <taxon>Alicyclobacillus</taxon>
    </lineage>
</organism>
<evidence type="ECO:0000256" key="1">
    <source>
        <dbReference type="ARBA" id="ARBA00004141"/>
    </source>
</evidence>
<evidence type="ECO:0000256" key="5">
    <source>
        <dbReference type="ARBA" id="ARBA00022989"/>
    </source>
</evidence>
<keyword evidence="5 8" id="KW-1133">Transmembrane helix</keyword>
<evidence type="ECO:0000256" key="3">
    <source>
        <dbReference type="ARBA" id="ARBA00022679"/>
    </source>
</evidence>
<dbReference type="PANTHER" id="PTHR48090">
    <property type="entry name" value="UNDECAPRENYL-PHOSPHATE 4-DEOXY-4-FORMAMIDO-L-ARABINOSE TRANSFERASE-RELATED"/>
    <property type="match status" value="1"/>
</dbReference>
<feature type="region of interest" description="Disordered" evidence="7">
    <location>
        <begin position="1"/>
        <end position="23"/>
    </location>
</feature>
<feature type="domain" description="Glycosyltransferase 2-like" evidence="9">
    <location>
        <begin position="31"/>
        <end position="191"/>
    </location>
</feature>
<evidence type="ECO:0000256" key="8">
    <source>
        <dbReference type="SAM" id="Phobius"/>
    </source>
</evidence>
<reference evidence="11" key="1">
    <citation type="journal article" date="2019" name="Int. J. Syst. Evol. Microbiol.">
        <title>The Global Catalogue of Microorganisms (GCM) 10K type strain sequencing project: providing services to taxonomists for standard genome sequencing and annotation.</title>
        <authorList>
            <consortium name="The Broad Institute Genomics Platform"/>
            <consortium name="The Broad Institute Genome Sequencing Center for Infectious Disease"/>
            <person name="Wu L."/>
            <person name="Ma J."/>
        </authorList>
    </citation>
    <scope>NUCLEOTIDE SEQUENCE [LARGE SCALE GENOMIC DNA]</scope>
    <source>
        <strain evidence="11">CGMCC 1.12286</strain>
    </source>
</reference>
<comment type="subcellular location">
    <subcellularLocation>
        <location evidence="1">Membrane</location>
        <topology evidence="1">Multi-pass membrane protein</topology>
    </subcellularLocation>
</comment>
<dbReference type="GO" id="GO:0016757">
    <property type="term" value="F:glycosyltransferase activity"/>
    <property type="evidence" value="ECO:0007669"/>
    <property type="project" value="UniProtKB-KW"/>
</dbReference>